<dbReference type="OrthoDB" id="5366541at2759"/>
<evidence type="ECO:0000313" key="4">
    <source>
        <dbReference type="EMBL" id="KIW53824.1"/>
    </source>
</evidence>
<keyword evidence="5" id="KW-1185">Reference proteome</keyword>
<feature type="domain" description="Get5 N-terminal" evidence="2">
    <location>
        <begin position="6"/>
        <end position="157"/>
    </location>
</feature>
<dbReference type="InterPro" id="IPR029071">
    <property type="entry name" value="Ubiquitin-like_domsf"/>
</dbReference>
<dbReference type="EMBL" id="KN847320">
    <property type="protein sequence ID" value="KIW53824.1"/>
    <property type="molecule type" value="Genomic_DNA"/>
</dbReference>
<feature type="compositionally biased region" description="Pro residues" evidence="1">
    <location>
        <begin position="44"/>
        <end position="61"/>
    </location>
</feature>
<name>A0A0D2F1H1_9EURO</name>
<feature type="region of interest" description="Disordered" evidence="1">
    <location>
        <begin position="159"/>
        <end position="215"/>
    </location>
</feature>
<sequence length="258" mass="27758">MGDLQFAKQFLTSLDNKSTKYQADHVFDPKTYQMRIPYTLPKLSCPPHPLPPKTKPAPAPAPGSESAKPTVSLTLKSARNPNMTLTLPQIDPSSTTVQSLKEQIQSHLGGSGVVQIEKIKLLLNKKPIPPSKKTVAEALDDKEAKGNIELGVMIMGGAPDPPPQLQVPPAEMAGAPGSEKAAVEAESKPTPMEGVETQQAESGAPVQPGQASGESVLQTDEFWNDLQGFLEQRIRDQGEAVRLRGVFERAWKSGVSRP</sequence>
<dbReference type="InterPro" id="IPR049256">
    <property type="entry name" value="Get5_C"/>
</dbReference>
<evidence type="ECO:0000259" key="2">
    <source>
        <dbReference type="Pfam" id="PF12754"/>
    </source>
</evidence>
<dbReference type="RefSeq" id="XP_013314408.1">
    <property type="nucleotide sequence ID" value="XM_013458954.1"/>
</dbReference>
<dbReference type="Pfam" id="PF12754">
    <property type="entry name" value="Get5_N"/>
    <property type="match status" value="1"/>
</dbReference>
<reference evidence="4 5" key="1">
    <citation type="submission" date="2015-01" db="EMBL/GenBank/DDBJ databases">
        <title>The Genome Sequence of Exophiala xenobiotica CBS118157.</title>
        <authorList>
            <consortium name="The Broad Institute Genomics Platform"/>
            <person name="Cuomo C."/>
            <person name="de Hoog S."/>
            <person name="Gorbushina A."/>
            <person name="Stielow B."/>
            <person name="Teixiera M."/>
            <person name="Abouelleil A."/>
            <person name="Chapman S.B."/>
            <person name="Priest M."/>
            <person name="Young S.K."/>
            <person name="Wortman J."/>
            <person name="Nusbaum C."/>
            <person name="Birren B."/>
        </authorList>
    </citation>
    <scope>NUCLEOTIDE SEQUENCE [LARGE SCALE GENOMIC DNA]</scope>
    <source>
        <strain evidence="4 5">CBS 118157</strain>
    </source>
</reference>
<dbReference type="Proteomes" id="UP000054342">
    <property type="component" value="Unassembled WGS sequence"/>
</dbReference>
<evidence type="ECO:0008006" key="6">
    <source>
        <dbReference type="Google" id="ProtNLM"/>
    </source>
</evidence>
<dbReference type="Pfam" id="PF17183">
    <property type="entry name" value="Get5_C"/>
    <property type="match status" value="1"/>
</dbReference>
<organism evidence="4 5">
    <name type="scientific">Exophiala xenobiotica</name>
    <dbReference type="NCBI Taxonomy" id="348802"/>
    <lineage>
        <taxon>Eukaryota</taxon>
        <taxon>Fungi</taxon>
        <taxon>Dikarya</taxon>
        <taxon>Ascomycota</taxon>
        <taxon>Pezizomycotina</taxon>
        <taxon>Eurotiomycetes</taxon>
        <taxon>Chaetothyriomycetidae</taxon>
        <taxon>Chaetothyriales</taxon>
        <taxon>Herpotrichiellaceae</taxon>
        <taxon>Exophiala</taxon>
    </lineage>
</organism>
<dbReference type="GeneID" id="25328144"/>
<feature type="domain" description="Get5 C-terminal" evidence="3">
    <location>
        <begin position="204"/>
        <end position="253"/>
    </location>
</feature>
<dbReference type="Gene3D" id="1.10.286.70">
    <property type="entry name" value="Get5 dimerization domain"/>
    <property type="match status" value="1"/>
</dbReference>
<evidence type="ECO:0000256" key="1">
    <source>
        <dbReference type="SAM" id="MobiDB-lite"/>
    </source>
</evidence>
<dbReference type="InterPro" id="IPR024737">
    <property type="entry name" value="Get5_N"/>
</dbReference>
<protein>
    <recommendedName>
        <fullName evidence="6">Ubiquitin-like domain-containing protein</fullName>
    </recommendedName>
</protein>
<dbReference type="HOGENOM" id="CLU_075131_0_0_1"/>
<feature type="region of interest" description="Disordered" evidence="1">
    <location>
        <begin position="44"/>
        <end position="70"/>
    </location>
</feature>
<proteinExistence type="predicted"/>
<dbReference type="SUPFAM" id="SSF54236">
    <property type="entry name" value="Ubiquitin-like"/>
    <property type="match status" value="1"/>
</dbReference>
<dbReference type="CDD" id="cd17039">
    <property type="entry name" value="Ubl_ubiquitin_like"/>
    <property type="match status" value="1"/>
</dbReference>
<gene>
    <name evidence="4" type="ORF">PV05_06236</name>
</gene>
<dbReference type="AlphaFoldDB" id="A0A0D2F1H1"/>
<evidence type="ECO:0000259" key="3">
    <source>
        <dbReference type="Pfam" id="PF17183"/>
    </source>
</evidence>
<dbReference type="STRING" id="348802.A0A0D2F1H1"/>
<accession>A0A0D2F1H1</accession>
<dbReference type="Gene3D" id="3.10.20.90">
    <property type="entry name" value="Phosphatidylinositol 3-kinase Catalytic Subunit, Chain A, domain 1"/>
    <property type="match status" value="1"/>
</dbReference>
<evidence type="ECO:0000313" key="5">
    <source>
        <dbReference type="Proteomes" id="UP000054342"/>
    </source>
</evidence>